<sequence length="145" mass="16374">MDHPLQKVMGFDFGSQKMGIAIGNSLTGTGQPLPLFPMRDGIPDWDKLEQIIAQWQPDACVVGLPLNMDDSESELSARARKFARRLKHRINKPVWMLDERLTTREARHTLLSYQQQGHSKKTSADSLAAVMLVESWFRESVGITP</sequence>
<dbReference type="PANTHER" id="PTHR33317:SF4">
    <property type="entry name" value="POLYNUCLEOTIDYL TRANSFERASE, RIBONUCLEASE H-LIKE SUPERFAMILY PROTEIN"/>
    <property type="match status" value="1"/>
</dbReference>
<dbReference type="OrthoDB" id="9796140at2"/>
<gene>
    <name evidence="7" type="primary">ruvX</name>
    <name evidence="7" type="ORF">E2B99_10720</name>
</gene>
<name>A0A4Y7XAK8_9GAMM</name>
<dbReference type="PANTHER" id="PTHR33317">
    <property type="entry name" value="POLYNUCLEOTIDYL TRANSFERASE, RIBONUCLEASE H-LIKE SUPERFAMILY PROTEIN"/>
    <property type="match status" value="1"/>
</dbReference>
<dbReference type="GO" id="GO:0000967">
    <property type="term" value="P:rRNA 5'-end processing"/>
    <property type="evidence" value="ECO:0007669"/>
    <property type="project" value="UniProtKB-UniRule"/>
</dbReference>
<dbReference type="Gene3D" id="3.30.420.140">
    <property type="entry name" value="YqgF/RNase H-like domain"/>
    <property type="match status" value="1"/>
</dbReference>
<accession>A0A4Y7XAK8</accession>
<protein>
    <recommendedName>
        <fullName evidence="5">Putative pre-16S rRNA nuclease</fullName>
        <ecNumber evidence="5">3.1.-.-</ecNumber>
    </recommendedName>
</protein>
<dbReference type="EC" id="3.1.-.-" evidence="5"/>
<comment type="similarity">
    <text evidence="5">Belongs to the YqgF HJR family.</text>
</comment>
<dbReference type="GO" id="GO:0004518">
    <property type="term" value="F:nuclease activity"/>
    <property type="evidence" value="ECO:0007669"/>
    <property type="project" value="UniProtKB-KW"/>
</dbReference>
<comment type="caution">
    <text evidence="7">The sequence shown here is derived from an EMBL/GenBank/DDBJ whole genome shotgun (WGS) entry which is preliminary data.</text>
</comment>
<dbReference type="InterPro" id="IPR006641">
    <property type="entry name" value="YqgF/RNaseH-like_dom"/>
</dbReference>
<evidence type="ECO:0000313" key="8">
    <source>
        <dbReference type="Proteomes" id="UP000297834"/>
    </source>
</evidence>
<keyword evidence="3 5" id="KW-0540">Nuclease</keyword>
<dbReference type="Pfam" id="PF03652">
    <property type="entry name" value="RuvX"/>
    <property type="match status" value="1"/>
</dbReference>
<dbReference type="GO" id="GO:0016788">
    <property type="term" value="F:hydrolase activity, acting on ester bonds"/>
    <property type="evidence" value="ECO:0007669"/>
    <property type="project" value="UniProtKB-UniRule"/>
</dbReference>
<dbReference type="SMART" id="SM00732">
    <property type="entry name" value="YqgFc"/>
    <property type="match status" value="1"/>
</dbReference>
<reference evidence="7 8" key="1">
    <citation type="submission" date="2019-03" db="EMBL/GenBank/DDBJ databases">
        <title>Alkanindiges illinoisensis: a potential pathogenic isolated from ascites of a gastric cancer patient with abdominal metastasis.</title>
        <authorList>
            <person name="Hu X."/>
            <person name="Yang B."/>
            <person name="Yan X."/>
            <person name="Lin L."/>
            <person name="Zhao H."/>
            <person name="Zhou F."/>
            <person name="Su B."/>
            <person name="Chen J."/>
            <person name="Rui Y."/>
            <person name="Wang Q."/>
            <person name="Zheng L."/>
        </authorList>
    </citation>
    <scope>NUCLEOTIDE SEQUENCE [LARGE SCALE GENOMIC DNA]</scope>
    <source>
        <strain evidence="7 8">NFYY 23406</strain>
    </source>
</reference>
<dbReference type="GO" id="GO:0005829">
    <property type="term" value="C:cytosol"/>
    <property type="evidence" value="ECO:0007669"/>
    <property type="project" value="TreeGrafter"/>
</dbReference>
<keyword evidence="1 5" id="KW-0963">Cytoplasm</keyword>
<evidence type="ECO:0000256" key="4">
    <source>
        <dbReference type="ARBA" id="ARBA00022801"/>
    </source>
</evidence>
<keyword evidence="4 5" id="KW-0378">Hydrolase</keyword>
<dbReference type="Proteomes" id="UP000297834">
    <property type="component" value="Unassembled WGS sequence"/>
</dbReference>
<dbReference type="EMBL" id="SNTY01000047">
    <property type="protein sequence ID" value="TEU25084.1"/>
    <property type="molecule type" value="Genomic_DNA"/>
</dbReference>
<dbReference type="InterPro" id="IPR012337">
    <property type="entry name" value="RNaseH-like_sf"/>
</dbReference>
<dbReference type="InterPro" id="IPR037027">
    <property type="entry name" value="YqgF/RNaseH-like_dom_sf"/>
</dbReference>
<dbReference type="HAMAP" id="MF_00651">
    <property type="entry name" value="Nuclease_YqgF"/>
    <property type="match status" value="1"/>
</dbReference>
<evidence type="ECO:0000313" key="7">
    <source>
        <dbReference type="EMBL" id="TEU25084.1"/>
    </source>
</evidence>
<dbReference type="RefSeq" id="WP_134244994.1">
    <property type="nucleotide sequence ID" value="NZ_SNTY01000047.1"/>
</dbReference>
<comment type="subcellular location">
    <subcellularLocation>
        <location evidence="5">Cytoplasm</location>
    </subcellularLocation>
</comment>
<keyword evidence="2 5" id="KW-0690">Ribosome biogenesis</keyword>
<dbReference type="CDD" id="cd16964">
    <property type="entry name" value="YqgF"/>
    <property type="match status" value="1"/>
</dbReference>
<organism evidence="7 8">
    <name type="scientific">Alkanindiges illinoisensis</name>
    <dbReference type="NCBI Taxonomy" id="197183"/>
    <lineage>
        <taxon>Bacteria</taxon>
        <taxon>Pseudomonadati</taxon>
        <taxon>Pseudomonadota</taxon>
        <taxon>Gammaproteobacteria</taxon>
        <taxon>Moraxellales</taxon>
        <taxon>Moraxellaceae</taxon>
        <taxon>Alkanindiges</taxon>
    </lineage>
</organism>
<evidence type="ECO:0000259" key="6">
    <source>
        <dbReference type="SMART" id="SM00732"/>
    </source>
</evidence>
<proteinExistence type="inferred from homology"/>
<keyword evidence="8" id="KW-1185">Reference proteome</keyword>
<comment type="function">
    <text evidence="5">Could be a nuclease involved in processing of the 5'-end of pre-16S rRNA.</text>
</comment>
<evidence type="ECO:0000256" key="5">
    <source>
        <dbReference type="HAMAP-Rule" id="MF_00651"/>
    </source>
</evidence>
<evidence type="ECO:0000256" key="1">
    <source>
        <dbReference type="ARBA" id="ARBA00022490"/>
    </source>
</evidence>
<dbReference type="NCBIfam" id="TIGR00250">
    <property type="entry name" value="RNAse_H_YqgF"/>
    <property type="match status" value="1"/>
</dbReference>
<evidence type="ECO:0000256" key="3">
    <source>
        <dbReference type="ARBA" id="ARBA00022722"/>
    </source>
</evidence>
<dbReference type="STRING" id="1120977.GCA_000619845_01923"/>
<dbReference type="AlphaFoldDB" id="A0A4Y7XAK8"/>
<evidence type="ECO:0000256" key="2">
    <source>
        <dbReference type="ARBA" id="ARBA00022517"/>
    </source>
</evidence>
<feature type="domain" description="YqgF/RNase H-like" evidence="6">
    <location>
        <begin position="6"/>
        <end position="106"/>
    </location>
</feature>
<dbReference type="SUPFAM" id="SSF53098">
    <property type="entry name" value="Ribonuclease H-like"/>
    <property type="match status" value="1"/>
</dbReference>
<dbReference type="InterPro" id="IPR005227">
    <property type="entry name" value="YqgF"/>
</dbReference>